<gene>
    <name evidence="3" type="ORF">SAMN05216184_104226</name>
</gene>
<dbReference type="OrthoDB" id="3518652at2"/>
<evidence type="ECO:0000259" key="2">
    <source>
        <dbReference type="PROSITE" id="PS50943"/>
    </source>
</evidence>
<dbReference type="InterPro" id="IPR010982">
    <property type="entry name" value="Lambda_DNA-bd_dom_sf"/>
</dbReference>
<evidence type="ECO:0000313" key="3">
    <source>
        <dbReference type="EMBL" id="SSA40665.1"/>
    </source>
</evidence>
<dbReference type="SUPFAM" id="SSF47413">
    <property type="entry name" value="lambda repressor-like DNA-binding domains"/>
    <property type="match status" value="1"/>
</dbReference>
<organism evidence="3 4">
    <name type="scientific">Georgenia satyanarayanai</name>
    <dbReference type="NCBI Taxonomy" id="860221"/>
    <lineage>
        <taxon>Bacteria</taxon>
        <taxon>Bacillati</taxon>
        <taxon>Actinomycetota</taxon>
        <taxon>Actinomycetes</taxon>
        <taxon>Micrococcales</taxon>
        <taxon>Bogoriellaceae</taxon>
        <taxon>Georgenia</taxon>
    </lineage>
</organism>
<dbReference type="PANTHER" id="PTHR35010">
    <property type="entry name" value="BLL4672 PROTEIN-RELATED"/>
    <property type="match status" value="1"/>
</dbReference>
<dbReference type="InterPro" id="IPR041413">
    <property type="entry name" value="MLTR_LBD"/>
</dbReference>
<dbReference type="Gene3D" id="1.10.260.40">
    <property type="entry name" value="lambda repressor-like DNA-binding domains"/>
    <property type="match status" value="1"/>
</dbReference>
<dbReference type="SMART" id="SM00530">
    <property type="entry name" value="HTH_XRE"/>
    <property type="match status" value="1"/>
</dbReference>
<dbReference type="CDD" id="cd00093">
    <property type="entry name" value="HTH_XRE"/>
    <property type="match status" value="1"/>
</dbReference>
<sequence>MDQRDEVRDFLSSRRARLSPTDVGLPAGTGRRRVAGLRRDEVAVLAGVSSEYYARLERGNLAGASDAVLDAIAAALRLDEAEQLHLRNLAHAANQSTRRRRTPTPRPAVHASMQRVLDAMTTVPAYVRDSHMDVVAGNALARELLSPVYRFARHTGTPPNSARHAFLDASARDYYPDWEQVTHDCVAALHGAAGHNPYDKPLSDLVGELSTRSEMFRTLWATHDVRLHRTGLKRLRHPEVGVLVLEYDVMELVQHPGLVLIAYSAAPGTPAADGLALLASLAATRGDAITAPGG</sequence>
<evidence type="ECO:0000313" key="4">
    <source>
        <dbReference type="Proteomes" id="UP000250222"/>
    </source>
</evidence>
<feature type="region of interest" description="Disordered" evidence="1">
    <location>
        <begin position="90"/>
        <end position="110"/>
    </location>
</feature>
<dbReference type="PANTHER" id="PTHR35010:SF2">
    <property type="entry name" value="BLL4672 PROTEIN"/>
    <property type="match status" value="1"/>
</dbReference>
<protein>
    <submittedName>
        <fullName evidence="3">Helix-turn-helix domain-containing protein</fullName>
    </submittedName>
</protein>
<feature type="domain" description="HTH cro/C1-type" evidence="2">
    <location>
        <begin position="32"/>
        <end position="83"/>
    </location>
</feature>
<keyword evidence="4" id="KW-1185">Reference proteome</keyword>
<dbReference type="GO" id="GO:0003677">
    <property type="term" value="F:DNA binding"/>
    <property type="evidence" value="ECO:0007669"/>
    <property type="project" value="InterPro"/>
</dbReference>
<dbReference type="Gene3D" id="3.30.450.180">
    <property type="match status" value="1"/>
</dbReference>
<evidence type="ECO:0000256" key="1">
    <source>
        <dbReference type="SAM" id="MobiDB-lite"/>
    </source>
</evidence>
<dbReference type="Pfam" id="PF13560">
    <property type="entry name" value="HTH_31"/>
    <property type="match status" value="1"/>
</dbReference>
<accession>A0A2Y9A8Y3</accession>
<dbReference type="Proteomes" id="UP000250222">
    <property type="component" value="Unassembled WGS sequence"/>
</dbReference>
<reference evidence="3 4" key="1">
    <citation type="submission" date="2016-10" db="EMBL/GenBank/DDBJ databases">
        <authorList>
            <person name="Cai Z."/>
        </authorList>
    </citation>
    <scope>NUCLEOTIDE SEQUENCE [LARGE SCALE GENOMIC DNA]</scope>
    <source>
        <strain evidence="3 4">CGMCC 1.10826</strain>
    </source>
</reference>
<dbReference type="RefSeq" id="WP_110852129.1">
    <property type="nucleotide sequence ID" value="NZ_QKLZ01000004.1"/>
</dbReference>
<dbReference type="PROSITE" id="PS50943">
    <property type="entry name" value="HTH_CROC1"/>
    <property type="match status" value="1"/>
</dbReference>
<proteinExistence type="predicted"/>
<dbReference type="EMBL" id="UETB01000004">
    <property type="protein sequence ID" value="SSA40665.1"/>
    <property type="molecule type" value="Genomic_DNA"/>
</dbReference>
<dbReference type="Pfam" id="PF17765">
    <property type="entry name" value="MLTR_LBD"/>
    <property type="match status" value="1"/>
</dbReference>
<dbReference type="AlphaFoldDB" id="A0A2Y9A8Y3"/>
<name>A0A2Y9A8Y3_9MICO</name>
<dbReference type="InterPro" id="IPR001387">
    <property type="entry name" value="Cro/C1-type_HTH"/>
</dbReference>